<reference evidence="2" key="1">
    <citation type="submission" date="2023-10" db="EMBL/GenBank/DDBJ databases">
        <title>Genome assemblies of two species of porcelain crab, Petrolisthes cinctipes and Petrolisthes manimaculis (Anomura: Porcellanidae).</title>
        <authorList>
            <person name="Angst P."/>
        </authorList>
    </citation>
    <scope>NUCLEOTIDE SEQUENCE</scope>
    <source>
        <strain evidence="2">PB745_01</strain>
        <tissue evidence="2">Gill</tissue>
    </source>
</reference>
<proteinExistence type="predicted"/>
<feature type="compositionally biased region" description="Polar residues" evidence="1">
    <location>
        <begin position="52"/>
        <end position="65"/>
    </location>
</feature>
<protein>
    <submittedName>
        <fullName evidence="2">Uncharacterized protein</fullName>
    </submittedName>
</protein>
<accession>A0AAE1L2H4</accession>
<dbReference type="AlphaFoldDB" id="A0AAE1L2H4"/>
<dbReference type="Proteomes" id="UP001286313">
    <property type="component" value="Unassembled WGS sequence"/>
</dbReference>
<organism evidence="2 3">
    <name type="scientific">Petrolisthes cinctipes</name>
    <name type="common">Flat porcelain crab</name>
    <dbReference type="NCBI Taxonomy" id="88211"/>
    <lineage>
        <taxon>Eukaryota</taxon>
        <taxon>Metazoa</taxon>
        <taxon>Ecdysozoa</taxon>
        <taxon>Arthropoda</taxon>
        <taxon>Crustacea</taxon>
        <taxon>Multicrustacea</taxon>
        <taxon>Malacostraca</taxon>
        <taxon>Eumalacostraca</taxon>
        <taxon>Eucarida</taxon>
        <taxon>Decapoda</taxon>
        <taxon>Pleocyemata</taxon>
        <taxon>Anomura</taxon>
        <taxon>Galatheoidea</taxon>
        <taxon>Porcellanidae</taxon>
        <taxon>Petrolisthes</taxon>
    </lineage>
</organism>
<gene>
    <name evidence="2" type="ORF">Pcinc_002929</name>
</gene>
<dbReference type="EMBL" id="JAWQEG010000218">
    <property type="protein sequence ID" value="KAK3893243.1"/>
    <property type="molecule type" value="Genomic_DNA"/>
</dbReference>
<feature type="compositionally biased region" description="Basic residues" evidence="1">
    <location>
        <begin position="31"/>
        <end position="41"/>
    </location>
</feature>
<feature type="compositionally biased region" description="Basic and acidic residues" evidence="1">
    <location>
        <begin position="11"/>
        <end position="23"/>
    </location>
</feature>
<comment type="caution">
    <text evidence="2">The sequence shown here is derived from an EMBL/GenBank/DDBJ whole genome shotgun (WGS) entry which is preliminary data.</text>
</comment>
<evidence type="ECO:0000313" key="3">
    <source>
        <dbReference type="Proteomes" id="UP001286313"/>
    </source>
</evidence>
<feature type="region of interest" description="Disordered" evidence="1">
    <location>
        <begin position="1"/>
        <end position="74"/>
    </location>
</feature>
<evidence type="ECO:0000256" key="1">
    <source>
        <dbReference type="SAM" id="MobiDB-lite"/>
    </source>
</evidence>
<keyword evidence="3" id="KW-1185">Reference proteome</keyword>
<evidence type="ECO:0000313" key="2">
    <source>
        <dbReference type="EMBL" id="KAK3893243.1"/>
    </source>
</evidence>
<name>A0AAE1L2H4_PETCI</name>
<sequence>MVLQKQFSRGPWREEGEGVERGRNGATSRSGQRKHSRRPRPWRTTATGGGIWSTTHLVGDPTTQPRVKGARRRKIDQSQEWLGYIGKKGGGNIGITKTTSALSRWALSFNL</sequence>